<comment type="similarity">
    <text evidence="2">Belongs to the YkuD family.</text>
</comment>
<evidence type="ECO:0000256" key="1">
    <source>
        <dbReference type="ARBA" id="ARBA00004752"/>
    </source>
</evidence>
<evidence type="ECO:0000259" key="9">
    <source>
        <dbReference type="PROSITE" id="PS52029"/>
    </source>
</evidence>
<protein>
    <submittedName>
        <fullName evidence="10">Murein L,D-transpeptidase YafK</fullName>
    </submittedName>
</protein>
<dbReference type="CDD" id="cd16913">
    <property type="entry name" value="YkuD_like"/>
    <property type="match status" value="1"/>
</dbReference>
<evidence type="ECO:0000256" key="8">
    <source>
        <dbReference type="SAM" id="SignalP"/>
    </source>
</evidence>
<sequence length="174" mass="18554">MKRAPLSAILLAAAAVLGLAAANRPEAHPLPAGTVADRVVVDKDQRTLTLMRGAAALKTYPVSLGGAPAGHKRREGDERTPEGVYRLDSRNPRSSNHLALHVSYPAPADMAAARARGESPGGQIMVHGIKNGAGWIGRLHRLADWTDGCIAVTNREMDEIWRVVPVGTPIEIRP</sequence>
<keyword evidence="6 7" id="KW-0961">Cell wall biogenesis/degradation</keyword>
<evidence type="ECO:0000256" key="5">
    <source>
        <dbReference type="ARBA" id="ARBA00022984"/>
    </source>
</evidence>
<keyword evidence="3" id="KW-0808">Transferase</keyword>
<dbReference type="InterPro" id="IPR038063">
    <property type="entry name" value="Transpep_catalytic_dom"/>
</dbReference>
<evidence type="ECO:0000256" key="6">
    <source>
        <dbReference type="ARBA" id="ARBA00023316"/>
    </source>
</evidence>
<dbReference type="GO" id="GO:0004180">
    <property type="term" value="F:carboxypeptidase activity"/>
    <property type="evidence" value="ECO:0007669"/>
    <property type="project" value="UniProtKB-ARBA"/>
</dbReference>
<organism evidence="10 11">
    <name type="scientific">Longimicrobium terrae</name>
    <dbReference type="NCBI Taxonomy" id="1639882"/>
    <lineage>
        <taxon>Bacteria</taxon>
        <taxon>Pseudomonadati</taxon>
        <taxon>Gemmatimonadota</taxon>
        <taxon>Longimicrobiia</taxon>
        <taxon>Longimicrobiales</taxon>
        <taxon>Longimicrobiaceae</taxon>
        <taxon>Longimicrobium</taxon>
    </lineage>
</organism>
<evidence type="ECO:0000313" key="11">
    <source>
        <dbReference type="Proteomes" id="UP000582837"/>
    </source>
</evidence>
<dbReference type="PANTHER" id="PTHR36699:SF1">
    <property type="entry name" value="L,D-TRANSPEPTIDASE YAFK-RELATED"/>
    <property type="match status" value="1"/>
</dbReference>
<name>A0A841GNQ7_9BACT</name>
<feature type="domain" description="L,D-TPase catalytic" evidence="9">
    <location>
        <begin position="37"/>
        <end position="173"/>
    </location>
</feature>
<keyword evidence="8" id="KW-0732">Signal</keyword>
<dbReference type="Pfam" id="PF03734">
    <property type="entry name" value="YkuD"/>
    <property type="match status" value="1"/>
</dbReference>
<dbReference type="Proteomes" id="UP000582837">
    <property type="component" value="Unassembled WGS sequence"/>
</dbReference>
<feature type="chain" id="PRO_5032498056" evidence="8">
    <location>
        <begin position="22"/>
        <end position="174"/>
    </location>
</feature>
<feature type="signal peptide" evidence="8">
    <location>
        <begin position="1"/>
        <end position="21"/>
    </location>
</feature>
<evidence type="ECO:0000256" key="7">
    <source>
        <dbReference type="PROSITE-ProRule" id="PRU01373"/>
    </source>
</evidence>
<dbReference type="GO" id="GO:0016740">
    <property type="term" value="F:transferase activity"/>
    <property type="evidence" value="ECO:0007669"/>
    <property type="project" value="UniProtKB-KW"/>
</dbReference>
<dbReference type="UniPathway" id="UPA00219"/>
<dbReference type="GO" id="GO:0009252">
    <property type="term" value="P:peptidoglycan biosynthetic process"/>
    <property type="evidence" value="ECO:0007669"/>
    <property type="project" value="UniProtKB-UniPathway"/>
</dbReference>
<feature type="active site" description="Nucleophile" evidence="7">
    <location>
        <position position="149"/>
    </location>
</feature>
<dbReference type="AlphaFoldDB" id="A0A841GNQ7"/>
<evidence type="ECO:0000256" key="2">
    <source>
        <dbReference type="ARBA" id="ARBA00005992"/>
    </source>
</evidence>
<evidence type="ECO:0000256" key="4">
    <source>
        <dbReference type="ARBA" id="ARBA00022960"/>
    </source>
</evidence>
<dbReference type="EMBL" id="JACHIA010000001">
    <property type="protein sequence ID" value="MBB6068952.1"/>
    <property type="molecule type" value="Genomic_DNA"/>
</dbReference>
<keyword evidence="5 7" id="KW-0573">Peptidoglycan synthesis</keyword>
<dbReference type="RefSeq" id="WP_170031507.1">
    <property type="nucleotide sequence ID" value="NZ_JABDTL010000001.1"/>
</dbReference>
<gene>
    <name evidence="10" type="ORF">HNQ61_000563</name>
</gene>
<accession>A0A841GNQ7</accession>
<feature type="active site" description="Proton donor/acceptor" evidence="7">
    <location>
        <position position="127"/>
    </location>
</feature>
<keyword evidence="4 7" id="KW-0133">Cell shape</keyword>
<evidence type="ECO:0000313" key="10">
    <source>
        <dbReference type="EMBL" id="MBB6068952.1"/>
    </source>
</evidence>
<dbReference type="InterPro" id="IPR005490">
    <property type="entry name" value="LD_TPept_cat_dom"/>
</dbReference>
<comment type="caution">
    <text evidence="10">The sequence shown here is derived from an EMBL/GenBank/DDBJ whole genome shotgun (WGS) entry which is preliminary data.</text>
</comment>
<comment type="pathway">
    <text evidence="1 7">Cell wall biogenesis; peptidoglycan biosynthesis.</text>
</comment>
<dbReference type="GO" id="GO:0071555">
    <property type="term" value="P:cell wall organization"/>
    <property type="evidence" value="ECO:0007669"/>
    <property type="project" value="UniProtKB-UniRule"/>
</dbReference>
<dbReference type="PROSITE" id="PS52029">
    <property type="entry name" value="LD_TPASE"/>
    <property type="match status" value="1"/>
</dbReference>
<dbReference type="GO" id="GO:0008360">
    <property type="term" value="P:regulation of cell shape"/>
    <property type="evidence" value="ECO:0007669"/>
    <property type="project" value="UniProtKB-UniRule"/>
</dbReference>
<dbReference type="PANTHER" id="PTHR36699">
    <property type="entry name" value="LD-TRANSPEPTIDASE"/>
    <property type="match status" value="1"/>
</dbReference>
<reference evidence="10 11" key="1">
    <citation type="submission" date="2020-08" db="EMBL/GenBank/DDBJ databases">
        <title>Genomic Encyclopedia of Type Strains, Phase IV (KMG-IV): sequencing the most valuable type-strain genomes for metagenomic binning, comparative biology and taxonomic classification.</title>
        <authorList>
            <person name="Goeker M."/>
        </authorList>
    </citation>
    <scope>NUCLEOTIDE SEQUENCE [LARGE SCALE GENOMIC DNA]</scope>
    <source>
        <strain evidence="10 11">DSM 29007</strain>
    </source>
</reference>
<dbReference type="SUPFAM" id="SSF141523">
    <property type="entry name" value="L,D-transpeptidase catalytic domain-like"/>
    <property type="match status" value="1"/>
</dbReference>
<evidence type="ECO:0000256" key="3">
    <source>
        <dbReference type="ARBA" id="ARBA00022679"/>
    </source>
</evidence>
<keyword evidence="11" id="KW-1185">Reference proteome</keyword>
<proteinExistence type="inferred from homology"/>
<dbReference type="Gene3D" id="2.40.440.10">
    <property type="entry name" value="L,D-transpeptidase catalytic domain-like"/>
    <property type="match status" value="1"/>
</dbReference>